<keyword evidence="2" id="KW-1185">Reference proteome</keyword>
<evidence type="ECO:0000313" key="1">
    <source>
        <dbReference type="EMBL" id="MEB5477453.1"/>
    </source>
</evidence>
<protein>
    <submittedName>
        <fullName evidence="1">Uncharacterized protein</fullName>
    </submittedName>
</protein>
<dbReference type="Proteomes" id="UP001339883">
    <property type="component" value="Unassembled WGS sequence"/>
</dbReference>
<organism evidence="1 2">
    <name type="scientific">Acinetobacter pollinis</name>
    <dbReference type="NCBI Taxonomy" id="2605270"/>
    <lineage>
        <taxon>Bacteria</taxon>
        <taxon>Pseudomonadati</taxon>
        <taxon>Pseudomonadota</taxon>
        <taxon>Gammaproteobacteria</taxon>
        <taxon>Moraxellales</taxon>
        <taxon>Moraxellaceae</taxon>
        <taxon>Acinetobacter</taxon>
    </lineage>
</organism>
<accession>A0ABU6DX47</accession>
<name>A0ABU6DX47_9GAMM</name>
<reference evidence="1 2" key="1">
    <citation type="submission" date="2019-08" db="EMBL/GenBank/DDBJ databases">
        <title>Five species of Acinetobacter isolated from floral nectar and animal pollinators.</title>
        <authorList>
            <person name="Hendry T.A."/>
        </authorList>
    </citation>
    <scope>NUCLEOTIDE SEQUENCE [LARGE SCALE GENOMIC DNA]</scope>
    <source>
        <strain evidence="1 2">MD18.27</strain>
    </source>
</reference>
<proteinExistence type="predicted"/>
<dbReference type="EMBL" id="VTDN01000008">
    <property type="protein sequence ID" value="MEB5477453.1"/>
    <property type="molecule type" value="Genomic_DNA"/>
</dbReference>
<evidence type="ECO:0000313" key="2">
    <source>
        <dbReference type="Proteomes" id="UP001339883"/>
    </source>
</evidence>
<dbReference type="RefSeq" id="WP_325775817.1">
    <property type="nucleotide sequence ID" value="NZ_VTDN01000008.1"/>
</dbReference>
<gene>
    <name evidence="1" type="ORF">I2F25_10415</name>
</gene>
<comment type="caution">
    <text evidence="1">The sequence shown here is derived from an EMBL/GenBank/DDBJ whole genome shotgun (WGS) entry which is preliminary data.</text>
</comment>
<sequence>MRYQYHDEHIIKSLPENHIFVFGSDLAGRHEEGGARIAQQHFGAVKGVSRGWMGQSFAIPTLDRSLAPLSCEEIASYIDDFKIYTQNHLSTMYFITALGCGVAGNPVSKIAPLFKGISNNVILPESFQVFLEENIQTIYPPLTQSFIHQFFIQYKEETEKNLLEIDGIYKPLINKILDEDIFPTDRYGRNRTYEIDDITYQVKSKIPELYSPENKEQWISSLILIFMEIYEFNEKDFIDLWKGKKILKHPIDRS</sequence>